<reference evidence="4" key="1">
    <citation type="submission" date="2016-10" db="EMBL/GenBank/DDBJ databases">
        <authorList>
            <person name="Varghese N."/>
            <person name="Submissions S."/>
        </authorList>
    </citation>
    <scope>NUCLEOTIDE SEQUENCE [LARGE SCALE GENOMIC DNA]</scope>
    <source>
        <strain evidence="4">DSM 44796</strain>
    </source>
</reference>
<dbReference type="InterPro" id="IPR035905">
    <property type="entry name" value="Barstar-like_sf"/>
</dbReference>
<dbReference type="Gene3D" id="3.30.370.10">
    <property type="entry name" value="Barstar-like"/>
    <property type="match status" value="1"/>
</dbReference>
<proteinExistence type="inferred from homology"/>
<dbReference type="InterPro" id="IPR000468">
    <property type="entry name" value="Barstar"/>
</dbReference>
<dbReference type="EMBL" id="FNET01000005">
    <property type="protein sequence ID" value="SDK27157.1"/>
    <property type="molecule type" value="Genomic_DNA"/>
</dbReference>
<dbReference type="AlphaFoldDB" id="A0A1G9AIK4"/>
<evidence type="ECO:0000313" key="3">
    <source>
        <dbReference type="EMBL" id="SDK27157.1"/>
    </source>
</evidence>
<name>A0A1G9AIK4_9PSEU</name>
<organism evidence="3 4">
    <name type="scientific">Lentzea albidocapillata subsp. violacea</name>
    <dbReference type="NCBI Taxonomy" id="128104"/>
    <lineage>
        <taxon>Bacteria</taxon>
        <taxon>Bacillati</taxon>
        <taxon>Actinomycetota</taxon>
        <taxon>Actinomycetes</taxon>
        <taxon>Pseudonocardiales</taxon>
        <taxon>Pseudonocardiaceae</taxon>
        <taxon>Lentzea</taxon>
    </lineage>
</organism>
<dbReference type="SUPFAM" id="SSF52038">
    <property type="entry name" value="Barstar-related"/>
    <property type="match status" value="1"/>
</dbReference>
<accession>A0A1G9AIK4</accession>
<evidence type="ECO:0000313" key="4">
    <source>
        <dbReference type="Proteomes" id="UP000199682"/>
    </source>
</evidence>
<feature type="domain" description="Barstar (barnase inhibitor)" evidence="2">
    <location>
        <begin position="9"/>
        <end position="54"/>
    </location>
</feature>
<sequence>MKRHILVSEKSAAISAIAAALDFPEWFGQNLDALYDSLTDLSWLPAGEYVLVVPANLDPSVSQVLRDAAKLTAESGDRKVRVIRTER</sequence>
<dbReference type="RefSeq" id="WP_051768526.1">
    <property type="nucleotide sequence ID" value="NZ_FNET01000005.1"/>
</dbReference>
<dbReference type="Pfam" id="PF01337">
    <property type="entry name" value="Barstar"/>
    <property type="match status" value="1"/>
</dbReference>
<evidence type="ECO:0000256" key="1">
    <source>
        <dbReference type="ARBA" id="ARBA00006845"/>
    </source>
</evidence>
<protein>
    <submittedName>
        <fullName evidence="3">Barstar (Barnase inhibitor)</fullName>
    </submittedName>
</protein>
<evidence type="ECO:0000259" key="2">
    <source>
        <dbReference type="Pfam" id="PF01337"/>
    </source>
</evidence>
<dbReference type="Proteomes" id="UP000199682">
    <property type="component" value="Unassembled WGS sequence"/>
</dbReference>
<comment type="similarity">
    <text evidence="1">Belongs to the barstar family.</text>
</comment>
<gene>
    <name evidence="3" type="ORF">SAMN04488074_10524</name>
</gene>